<dbReference type="Pfam" id="PF06580">
    <property type="entry name" value="His_kinase"/>
    <property type="match status" value="1"/>
</dbReference>
<keyword evidence="4" id="KW-1185">Reference proteome</keyword>
<sequence>MEHENRNRGLMIAIHAIAWGLMFGFPLLFTQGSGQTIDWVGYTGYCMVPLSFMLVFYTNYFGLIGRLLFRRRVVGFVAANAVLILAVVLLIHLWFEFFRVVVRGEMPPPEDRGPHLPMAVFMLRDVLLLGLTAALSVAIRVTGDWYRTESERQQAEQARTQAELQNLKSQLNPHFLFNTLNNIYSLIAIGPERAQEAVLQLSGLLRHVLYEKNQDFVPLEKELAFVRSYVELMSLRLPGTVKLRVKIADAADAGGRIVAPLLFITLIENAFKHGVSADAPSFVDIALEIPGGTDWVKCRIVNSYFPKLDNDRSGSGVGLENLRRRLGLLYPGGYTLRTEREGDRFVAEMTVNCRIRYDAELPDRR</sequence>
<keyword evidence="1" id="KW-0812">Transmembrane</keyword>
<accession>A0A379MP77</accession>
<dbReference type="SUPFAM" id="SSF55874">
    <property type="entry name" value="ATPase domain of HSP90 chaperone/DNA topoisomerase II/histidine kinase"/>
    <property type="match status" value="1"/>
</dbReference>
<reference evidence="3 4" key="1">
    <citation type="submission" date="2018-06" db="EMBL/GenBank/DDBJ databases">
        <authorList>
            <consortium name="Pathogen Informatics"/>
            <person name="Doyle S."/>
        </authorList>
    </citation>
    <scope>NUCLEOTIDE SEQUENCE [LARGE SCALE GENOMIC DNA]</scope>
    <source>
        <strain evidence="3 4">NCTC11190</strain>
    </source>
</reference>
<name>A0A379MP77_9BACT</name>
<dbReference type="EMBL" id="UGVL01000001">
    <property type="protein sequence ID" value="SUE33276.1"/>
    <property type="molecule type" value="Genomic_DNA"/>
</dbReference>
<proteinExistence type="predicted"/>
<feature type="domain" description="Signal transduction histidine kinase internal region" evidence="2">
    <location>
        <begin position="162"/>
        <end position="238"/>
    </location>
</feature>
<organism evidence="3 4">
    <name type="scientific">Rikenella microfusus</name>
    <dbReference type="NCBI Taxonomy" id="28139"/>
    <lineage>
        <taxon>Bacteria</taxon>
        <taxon>Pseudomonadati</taxon>
        <taxon>Bacteroidota</taxon>
        <taxon>Bacteroidia</taxon>
        <taxon>Bacteroidales</taxon>
        <taxon>Rikenellaceae</taxon>
        <taxon>Rikenella</taxon>
    </lineage>
</organism>
<evidence type="ECO:0000256" key="1">
    <source>
        <dbReference type="SAM" id="Phobius"/>
    </source>
</evidence>
<dbReference type="RefSeq" id="WP_027290716.1">
    <property type="nucleotide sequence ID" value="NZ_DBEWVC010000144.1"/>
</dbReference>
<dbReference type="OrthoDB" id="9809908at2"/>
<feature type="transmembrane region" description="Helical" evidence="1">
    <location>
        <begin position="12"/>
        <end position="30"/>
    </location>
</feature>
<dbReference type="GO" id="GO:0016020">
    <property type="term" value="C:membrane"/>
    <property type="evidence" value="ECO:0007669"/>
    <property type="project" value="InterPro"/>
</dbReference>
<dbReference type="InterPro" id="IPR036890">
    <property type="entry name" value="HATPase_C_sf"/>
</dbReference>
<feature type="transmembrane region" description="Helical" evidence="1">
    <location>
        <begin position="115"/>
        <end position="139"/>
    </location>
</feature>
<evidence type="ECO:0000313" key="3">
    <source>
        <dbReference type="EMBL" id="SUE33276.1"/>
    </source>
</evidence>
<dbReference type="GO" id="GO:0000155">
    <property type="term" value="F:phosphorelay sensor kinase activity"/>
    <property type="evidence" value="ECO:0007669"/>
    <property type="project" value="InterPro"/>
</dbReference>
<dbReference type="AlphaFoldDB" id="A0A379MP77"/>
<dbReference type="InterPro" id="IPR010559">
    <property type="entry name" value="Sig_transdc_His_kin_internal"/>
</dbReference>
<dbReference type="Proteomes" id="UP000255233">
    <property type="component" value="Unassembled WGS sequence"/>
</dbReference>
<protein>
    <submittedName>
        <fullName evidence="3">Inner membrane protein ypdA</fullName>
    </submittedName>
</protein>
<keyword evidence="1" id="KW-1133">Transmembrane helix</keyword>
<gene>
    <name evidence="3" type="primary">ypdA</name>
    <name evidence="3" type="ORF">NCTC11190_00481</name>
</gene>
<dbReference type="STRING" id="880526.GCA_000427365_00964"/>
<evidence type="ECO:0000259" key="2">
    <source>
        <dbReference type="Pfam" id="PF06580"/>
    </source>
</evidence>
<dbReference type="PANTHER" id="PTHR34220">
    <property type="entry name" value="SENSOR HISTIDINE KINASE YPDA"/>
    <property type="match status" value="1"/>
</dbReference>
<keyword evidence="1" id="KW-0472">Membrane</keyword>
<evidence type="ECO:0000313" key="4">
    <source>
        <dbReference type="Proteomes" id="UP000255233"/>
    </source>
</evidence>
<dbReference type="PANTHER" id="PTHR34220:SF7">
    <property type="entry name" value="SENSOR HISTIDINE KINASE YPDA"/>
    <property type="match status" value="1"/>
</dbReference>
<feature type="transmembrane region" description="Helical" evidence="1">
    <location>
        <begin position="42"/>
        <end position="61"/>
    </location>
</feature>
<dbReference type="InterPro" id="IPR050640">
    <property type="entry name" value="Bact_2-comp_sensor_kinase"/>
</dbReference>
<feature type="transmembrane region" description="Helical" evidence="1">
    <location>
        <begin position="73"/>
        <end position="95"/>
    </location>
</feature>